<comment type="subcellular location">
    <subcellularLocation>
        <location evidence="1">Membrane</location>
        <topology evidence="1">Multi-pass membrane protein</topology>
    </subcellularLocation>
</comment>
<dbReference type="PANTHER" id="PTHR11360">
    <property type="entry name" value="MONOCARBOXYLATE TRANSPORTER"/>
    <property type="match status" value="1"/>
</dbReference>
<feature type="transmembrane region" description="Helical" evidence="3">
    <location>
        <begin position="411"/>
        <end position="430"/>
    </location>
</feature>
<accession>A0AAD6XV42</accession>
<feature type="transmembrane region" description="Helical" evidence="3">
    <location>
        <begin position="45"/>
        <end position="65"/>
    </location>
</feature>
<evidence type="ECO:0000256" key="1">
    <source>
        <dbReference type="ARBA" id="ARBA00004141"/>
    </source>
</evidence>
<protein>
    <submittedName>
        <fullName evidence="4">MFS general substrate transporter</fullName>
    </submittedName>
</protein>
<dbReference type="GO" id="GO:0022857">
    <property type="term" value="F:transmembrane transporter activity"/>
    <property type="evidence" value="ECO:0007669"/>
    <property type="project" value="InterPro"/>
</dbReference>
<evidence type="ECO:0000313" key="5">
    <source>
        <dbReference type="Proteomes" id="UP001222325"/>
    </source>
</evidence>
<evidence type="ECO:0000256" key="3">
    <source>
        <dbReference type="SAM" id="Phobius"/>
    </source>
</evidence>
<dbReference type="Proteomes" id="UP001222325">
    <property type="component" value="Unassembled WGS sequence"/>
</dbReference>
<name>A0AAD6XV42_9AGAR</name>
<feature type="transmembrane region" description="Helical" evidence="3">
    <location>
        <begin position="380"/>
        <end position="405"/>
    </location>
</feature>
<dbReference type="Pfam" id="PF07690">
    <property type="entry name" value="MFS_1"/>
    <property type="match status" value="1"/>
</dbReference>
<dbReference type="InterPro" id="IPR050327">
    <property type="entry name" value="Proton-linked_MCT"/>
</dbReference>
<keyword evidence="3" id="KW-0472">Membrane</keyword>
<evidence type="ECO:0000313" key="4">
    <source>
        <dbReference type="EMBL" id="KAJ7104519.1"/>
    </source>
</evidence>
<dbReference type="InterPro" id="IPR011701">
    <property type="entry name" value="MFS"/>
</dbReference>
<keyword evidence="5" id="KW-1185">Reference proteome</keyword>
<feature type="transmembrane region" description="Helical" evidence="3">
    <location>
        <begin position="140"/>
        <end position="162"/>
    </location>
</feature>
<dbReference type="AlphaFoldDB" id="A0AAD6XV42"/>
<gene>
    <name evidence="4" type="ORF">B0H15DRAFT_810398</name>
</gene>
<feature type="transmembrane region" description="Helical" evidence="3">
    <location>
        <begin position="287"/>
        <end position="306"/>
    </location>
</feature>
<feature type="transmembrane region" description="Helical" evidence="3">
    <location>
        <begin position="252"/>
        <end position="275"/>
    </location>
</feature>
<dbReference type="SUPFAM" id="SSF103473">
    <property type="entry name" value="MFS general substrate transporter"/>
    <property type="match status" value="1"/>
</dbReference>
<organism evidence="4 5">
    <name type="scientific">Mycena belliarum</name>
    <dbReference type="NCBI Taxonomy" id="1033014"/>
    <lineage>
        <taxon>Eukaryota</taxon>
        <taxon>Fungi</taxon>
        <taxon>Dikarya</taxon>
        <taxon>Basidiomycota</taxon>
        <taxon>Agaricomycotina</taxon>
        <taxon>Agaricomycetes</taxon>
        <taxon>Agaricomycetidae</taxon>
        <taxon>Agaricales</taxon>
        <taxon>Marasmiineae</taxon>
        <taxon>Mycenaceae</taxon>
        <taxon>Mycena</taxon>
    </lineage>
</organism>
<feature type="transmembrane region" description="Helical" evidence="3">
    <location>
        <begin position="207"/>
        <end position="226"/>
    </location>
</feature>
<comment type="similarity">
    <text evidence="2">Belongs to the major facilitator superfamily. Monocarboxylate porter (TC 2.A.1.13) family.</text>
</comment>
<dbReference type="PANTHER" id="PTHR11360:SF234">
    <property type="entry name" value="MFS-TYPE TRANSPORTER DBAD-RELATED"/>
    <property type="match status" value="1"/>
</dbReference>
<dbReference type="GO" id="GO:0016020">
    <property type="term" value="C:membrane"/>
    <property type="evidence" value="ECO:0007669"/>
    <property type="project" value="UniProtKB-SubCell"/>
</dbReference>
<evidence type="ECO:0000256" key="2">
    <source>
        <dbReference type="ARBA" id="ARBA00006727"/>
    </source>
</evidence>
<keyword evidence="3" id="KW-0812">Transmembrane</keyword>
<keyword evidence="3" id="KW-1133">Transmembrane helix</keyword>
<feature type="transmembrane region" description="Helical" evidence="3">
    <location>
        <begin position="342"/>
        <end position="368"/>
    </location>
</feature>
<feature type="transmembrane region" description="Helical" evidence="3">
    <location>
        <begin position="85"/>
        <end position="103"/>
    </location>
</feature>
<feature type="transmembrane region" description="Helical" evidence="3">
    <location>
        <begin position="174"/>
        <end position="195"/>
    </location>
</feature>
<dbReference type="Gene3D" id="1.20.1250.20">
    <property type="entry name" value="MFS general substrate transporter like domains"/>
    <property type="match status" value="2"/>
</dbReference>
<comment type="caution">
    <text evidence="4">The sequence shown here is derived from an EMBL/GenBank/DDBJ whole genome shotgun (WGS) entry which is preliminary data.</text>
</comment>
<feature type="transmembrane region" description="Helical" evidence="3">
    <location>
        <begin position="318"/>
        <end position="336"/>
    </location>
</feature>
<proteinExistence type="inferred from homology"/>
<dbReference type="EMBL" id="JARJCN010000001">
    <property type="protein sequence ID" value="KAJ7104519.1"/>
    <property type="molecule type" value="Genomic_DNA"/>
</dbReference>
<reference evidence="4" key="1">
    <citation type="submission" date="2023-03" db="EMBL/GenBank/DDBJ databases">
        <title>Massive genome expansion in bonnet fungi (Mycena s.s.) driven by repeated elements and novel gene families across ecological guilds.</title>
        <authorList>
            <consortium name="Lawrence Berkeley National Laboratory"/>
            <person name="Harder C.B."/>
            <person name="Miyauchi S."/>
            <person name="Viragh M."/>
            <person name="Kuo A."/>
            <person name="Thoen E."/>
            <person name="Andreopoulos B."/>
            <person name="Lu D."/>
            <person name="Skrede I."/>
            <person name="Drula E."/>
            <person name="Henrissat B."/>
            <person name="Morin E."/>
            <person name="Kohler A."/>
            <person name="Barry K."/>
            <person name="LaButti K."/>
            <person name="Morin E."/>
            <person name="Salamov A."/>
            <person name="Lipzen A."/>
            <person name="Mereny Z."/>
            <person name="Hegedus B."/>
            <person name="Baldrian P."/>
            <person name="Stursova M."/>
            <person name="Weitz H."/>
            <person name="Taylor A."/>
            <person name="Grigoriev I.V."/>
            <person name="Nagy L.G."/>
            <person name="Martin F."/>
            <person name="Kauserud H."/>
        </authorList>
    </citation>
    <scope>NUCLEOTIDE SEQUENCE</scope>
    <source>
        <strain evidence="4">CBHHK173m</strain>
    </source>
</reference>
<dbReference type="InterPro" id="IPR036259">
    <property type="entry name" value="MFS_trans_sf"/>
</dbReference>
<sequence>MSLSKPENSILLLPAKKDEQVLDVESAAFSQRQDDMSVPDGGTKAWTTVAGAWLVLFATFGYLYSFGVYEDFYTLQYLTNHTPSSIAWIGSFQLMMPFALGIVSGKLFDDGHFHAVEIAGGLIFIFSVFMLSLAKPFQYYQIFLSQGVGMGIGLGFTFVPTVSITVHHFAKRRGLASGVALSGSSVGATIFPIMINHLIPKIGFAGAVRATGYIVLGCVVIGNTLMRTRLPPRSKRPNATSPDIKSFFTDAAYMWAVLGALLSSVGFYFPLIYIQLYAVQHSVGSNLAFYSIAILNASSAFGRVAGNHLADIYGPFNVQVICTVITSGTIWAVLGIHNTWTLVLVSILYGIFSGAWLALAFACLSSLARTPDEVGARTGLALALSSFGSLGSAPIQGALLTPAFLWVRPTAFSATLMVSGAICFAATRVLQARRLSSQKV</sequence>
<feature type="transmembrane region" description="Helical" evidence="3">
    <location>
        <begin position="115"/>
        <end position="134"/>
    </location>
</feature>